<dbReference type="Gene3D" id="1.20.120.1810">
    <property type="match status" value="1"/>
</dbReference>
<dbReference type="Pfam" id="PF04545">
    <property type="entry name" value="Sigma70_r4"/>
    <property type="match status" value="1"/>
</dbReference>
<evidence type="ECO:0000313" key="8">
    <source>
        <dbReference type="EMBL" id="GID09830.1"/>
    </source>
</evidence>
<proteinExistence type="predicted"/>
<dbReference type="PRINTS" id="PR00046">
    <property type="entry name" value="SIGMA70FCT"/>
</dbReference>
<dbReference type="NCBIfam" id="TIGR02980">
    <property type="entry name" value="SigBFG"/>
    <property type="match status" value="1"/>
</dbReference>
<dbReference type="Gene3D" id="1.10.10.10">
    <property type="entry name" value="Winged helix-like DNA-binding domain superfamily/Winged helix DNA-binding domain"/>
    <property type="match status" value="2"/>
</dbReference>
<dbReference type="GO" id="GO:0016987">
    <property type="term" value="F:sigma factor activity"/>
    <property type="evidence" value="ECO:0007669"/>
    <property type="project" value="UniProtKB-KW"/>
</dbReference>
<dbReference type="GO" id="GO:0006352">
    <property type="term" value="P:DNA-templated transcription initiation"/>
    <property type="evidence" value="ECO:0007669"/>
    <property type="project" value="InterPro"/>
</dbReference>
<evidence type="ECO:0000256" key="4">
    <source>
        <dbReference type="ARBA" id="ARBA00023163"/>
    </source>
</evidence>
<keyword evidence="1" id="KW-0805">Transcription regulation</keyword>
<keyword evidence="3" id="KW-0238">DNA-binding</keyword>
<dbReference type="InterPro" id="IPR014284">
    <property type="entry name" value="RNA_pol_sigma-70_dom"/>
</dbReference>
<dbReference type="SUPFAM" id="SSF88946">
    <property type="entry name" value="Sigma2 domain of RNA polymerase sigma factors"/>
    <property type="match status" value="1"/>
</dbReference>
<dbReference type="Pfam" id="PF04542">
    <property type="entry name" value="Sigma70_r2"/>
    <property type="match status" value="1"/>
</dbReference>
<dbReference type="SUPFAM" id="SSF88659">
    <property type="entry name" value="Sigma3 and sigma4 domains of RNA polymerase sigma factors"/>
    <property type="match status" value="2"/>
</dbReference>
<keyword evidence="9" id="KW-1185">Reference proteome</keyword>
<dbReference type="InterPro" id="IPR007627">
    <property type="entry name" value="RNA_pol_sigma70_r2"/>
</dbReference>
<feature type="domain" description="RNA polymerase sigma-70 region 4" evidence="7">
    <location>
        <begin position="187"/>
        <end position="235"/>
    </location>
</feature>
<keyword evidence="2" id="KW-0731">Sigma factor</keyword>
<name>A0A8J3NAM1_9ACTN</name>
<dbReference type="Pfam" id="PF04539">
    <property type="entry name" value="Sigma70_r3"/>
    <property type="match status" value="1"/>
</dbReference>
<dbReference type="InterPro" id="IPR036388">
    <property type="entry name" value="WH-like_DNA-bd_sf"/>
</dbReference>
<evidence type="ECO:0000313" key="9">
    <source>
        <dbReference type="Proteomes" id="UP000612808"/>
    </source>
</evidence>
<dbReference type="PANTHER" id="PTHR30385">
    <property type="entry name" value="SIGMA FACTOR F FLAGELLAR"/>
    <property type="match status" value="1"/>
</dbReference>
<comment type="caution">
    <text evidence="8">The sequence shown here is derived from an EMBL/GenBank/DDBJ whole genome shotgun (WGS) entry which is preliminary data.</text>
</comment>
<gene>
    <name evidence="8" type="ORF">Aru02nite_07190</name>
</gene>
<feature type="domain" description="RNA polymerase sigma-70 region 2" evidence="6">
    <location>
        <begin position="27"/>
        <end position="88"/>
    </location>
</feature>
<dbReference type="InterPro" id="IPR013325">
    <property type="entry name" value="RNA_pol_sigma_r2"/>
</dbReference>
<dbReference type="AlphaFoldDB" id="A0A8J3NAM1"/>
<evidence type="ECO:0008006" key="10">
    <source>
        <dbReference type="Google" id="ProtNLM"/>
    </source>
</evidence>
<dbReference type="NCBIfam" id="TIGR02937">
    <property type="entry name" value="sigma70-ECF"/>
    <property type="match status" value="1"/>
</dbReference>
<dbReference type="Proteomes" id="UP000612808">
    <property type="component" value="Unassembled WGS sequence"/>
</dbReference>
<dbReference type="CDD" id="cd06171">
    <property type="entry name" value="Sigma70_r4"/>
    <property type="match status" value="1"/>
</dbReference>
<evidence type="ECO:0000259" key="7">
    <source>
        <dbReference type="Pfam" id="PF04545"/>
    </source>
</evidence>
<sequence length="268" mass="29727">MLRRMAALPSGSTRRTTLRTTAIEGLVPVADRIARRYANRGESPDDLVQVARVGLVKAVDGFDPALGGFLGYAVPTIQGELKRYFRDQCWDVRVPRELQELRRDVQRTVDELAQRAGHDPTSAEVAAALRVDRRAVLAALGSDRAYSTASLNLPVRRDGQSCEVGDLIGARDERVELVADRVSLRPALDQLPDRERELLFLRYFENQTQSQIAARVGLSQMHVSRLITRTLAGLRAWIEGDSDRVDVCGQRTAARRTPRRPAGFSGVA</sequence>
<dbReference type="InterPro" id="IPR007630">
    <property type="entry name" value="RNA_pol_sigma70_r4"/>
</dbReference>
<organism evidence="8 9">
    <name type="scientific">Actinocatenispora rupis</name>
    <dbReference type="NCBI Taxonomy" id="519421"/>
    <lineage>
        <taxon>Bacteria</taxon>
        <taxon>Bacillati</taxon>
        <taxon>Actinomycetota</taxon>
        <taxon>Actinomycetes</taxon>
        <taxon>Micromonosporales</taxon>
        <taxon>Micromonosporaceae</taxon>
        <taxon>Actinocatenispora</taxon>
    </lineage>
</organism>
<dbReference type="InterPro" id="IPR007624">
    <property type="entry name" value="RNA_pol_sigma70_r3"/>
</dbReference>
<dbReference type="RefSeq" id="WP_239076370.1">
    <property type="nucleotide sequence ID" value="NZ_BAAAZM010000002.1"/>
</dbReference>
<evidence type="ECO:0000259" key="6">
    <source>
        <dbReference type="Pfam" id="PF04542"/>
    </source>
</evidence>
<keyword evidence="4" id="KW-0804">Transcription</keyword>
<dbReference type="InterPro" id="IPR000943">
    <property type="entry name" value="RNA_pol_sigma70"/>
</dbReference>
<evidence type="ECO:0000259" key="5">
    <source>
        <dbReference type="Pfam" id="PF04539"/>
    </source>
</evidence>
<accession>A0A8J3NAM1</accession>
<dbReference type="PANTHER" id="PTHR30385:SF4">
    <property type="entry name" value="RNA POLYMERASE SIGMA-E FACTOR"/>
    <property type="match status" value="1"/>
</dbReference>
<reference evidence="8" key="1">
    <citation type="submission" date="2021-01" db="EMBL/GenBank/DDBJ databases">
        <title>Whole genome shotgun sequence of Actinocatenispora rupis NBRC 107355.</title>
        <authorList>
            <person name="Komaki H."/>
            <person name="Tamura T."/>
        </authorList>
    </citation>
    <scope>NUCLEOTIDE SEQUENCE</scope>
    <source>
        <strain evidence="8">NBRC 107355</strain>
    </source>
</reference>
<protein>
    <recommendedName>
        <fullName evidence="10">RNA polymerase sigma-B factor</fullName>
    </recommendedName>
</protein>
<dbReference type="EMBL" id="BOMB01000003">
    <property type="protein sequence ID" value="GID09830.1"/>
    <property type="molecule type" value="Genomic_DNA"/>
</dbReference>
<dbReference type="InterPro" id="IPR013324">
    <property type="entry name" value="RNA_pol_sigma_r3/r4-like"/>
</dbReference>
<evidence type="ECO:0000256" key="1">
    <source>
        <dbReference type="ARBA" id="ARBA00023015"/>
    </source>
</evidence>
<dbReference type="GO" id="GO:0003677">
    <property type="term" value="F:DNA binding"/>
    <property type="evidence" value="ECO:0007669"/>
    <property type="project" value="UniProtKB-KW"/>
</dbReference>
<dbReference type="InterPro" id="IPR014322">
    <property type="entry name" value="RNA_pol_sigma-B/F/G"/>
</dbReference>
<evidence type="ECO:0000256" key="2">
    <source>
        <dbReference type="ARBA" id="ARBA00023082"/>
    </source>
</evidence>
<feature type="domain" description="RNA polymerase sigma-70 region 3" evidence="5">
    <location>
        <begin position="100"/>
        <end position="161"/>
    </location>
</feature>
<evidence type="ECO:0000256" key="3">
    <source>
        <dbReference type="ARBA" id="ARBA00023125"/>
    </source>
</evidence>